<dbReference type="Proteomes" id="UP000323386">
    <property type="component" value="Unassembled WGS sequence"/>
</dbReference>
<organism evidence="1 2">
    <name type="scientific">Pseudozyma flocculosa</name>
    <dbReference type="NCBI Taxonomy" id="84751"/>
    <lineage>
        <taxon>Eukaryota</taxon>
        <taxon>Fungi</taxon>
        <taxon>Dikarya</taxon>
        <taxon>Basidiomycota</taxon>
        <taxon>Ustilaginomycotina</taxon>
        <taxon>Ustilaginomycetes</taxon>
        <taxon>Ustilaginales</taxon>
        <taxon>Ustilaginaceae</taxon>
        <taxon>Pseudozyma</taxon>
    </lineage>
</organism>
<evidence type="ECO:0000313" key="2">
    <source>
        <dbReference type="Proteomes" id="UP000323386"/>
    </source>
</evidence>
<evidence type="ECO:0000313" key="1">
    <source>
        <dbReference type="EMBL" id="SPO37127.1"/>
    </source>
</evidence>
<proteinExistence type="predicted"/>
<dbReference type="AlphaFoldDB" id="A0A5C3F0B8"/>
<keyword evidence="2" id="KW-1185">Reference proteome</keyword>
<reference evidence="1 2" key="1">
    <citation type="submission" date="2018-03" db="EMBL/GenBank/DDBJ databases">
        <authorList>
            <person name="Guldener U."/>
        </authorList>
    </citation>
    <scope>NUCLEOTIDE SEQUENCE [LARGE SCALE GENOMIC DNA]</scope>
    <source>
        <strain evidence="1 2">DAOM196992</strain>
    </source>
</reference>
<protein>
    <submittedName>
        <fullName evidence="1">Uncharacterized protein</fullName>
    </submittedName>
</protein>
<dbReference type="EMBL" id="OOIP01000006">
    <property type="protein sequence ID" value="SPO37127.1"/>
    <property type="molecule type" value="Genomic_DNA"/>
</dbReference>
<sequence length="317" mass="33501">MAVRQEGARLATREMRKTPGRLGFSCLPRISQAGPCCHAAACHATPASLDRSRAVRPPPAERPTVAASARARPAASIIVITSSSSGRRYRFAAIRAVRSAPSSSQARQGRGAGFAAPVTLSRRGRRQVWDGRRGETTIKFAVAGGCRLRSQLAGPPIWRAAEKAENITLGAEHPPTKVTRARPPDTKPQGEHALCAPLRLSPLGLFELQCSHVSLRAWPQRCHRLLATLPASTPCLSLDLGLCVVVVGCPSSRSAAWHSSRCLCKMRAGYASSCSLPSAGEAGRRVSTPQPGLSMKAGGARCCGSLFVRQGSCCGNP</sequence>
<gene>
    <name evidence="1" type="ORF">PSFLO_02599</name>
</gene>
<accession>A0A5C3F0B8</accession>
<name>A0A5C3F0B8_9BASI</name>